<sequence length="124" mass="13502">MKNSLIRSGPTGIFMAVQGANHKRTSLSISNNYERIDLRLGGGIGAHYSKYRFGLRIRQPGYEDEVAIGADLLLVAAFVHPGCIACREMLGGALGMAEQEWFGGWGPLGAALSWQRLWSSFTLS</sequence>
<proteinExistence type="predicted"/>
<keyword evidence="2" id="KW-1185">Reference proteome</keyword>
<gene>
    <name evidence="1" type="ORF">WN55_09845</name>
</gene>
<protein>
    <submittedName>
        <fullName evidence="1">Uncharacterized protein</fullName>
    </submittedName>
</protein>
<evidence type="ECO:0000313" key="2">
    <source>
        <dbReference type="Proteomes" id="UP000076502"/>
    </source>
</evidence>
<evidence type="ECO:0000313" key="1">
    <source>
        <dbReference type="EMBL" id="KZC07859.1"/>
    </source>
</evidence>
<dbReference type="AlphaFoldDB" id="A0A154P7F6"/>
<dbReference type="Proteomes" id="UP000076502">
    <property type="component" value="Unassembled WGS sequence"/>
</dbReference>
<accession>A0A154P7F6</accession>
<organism evidence="1 2">
    <name type="scientific">Dufourea novaeangliae</name>
    <name type="common">Sweat bee</name>
    <dbReference type="NCBI Taxonomy" id="178035"/>
    <lineage>
        <taxon>Eukaryota</taxon>
        <taxon>Metazoa</taxon>
        <taxon>Ecdysozoa</taxon>
        <taxon>Arthropoda</taxon>
        <taxon>Hexapoda</taxon>
        <taxon>Insecta</taxon>
        <taxon>Pterygota</taxon>
        <taxon>Neoptera</taxon>
        <taxon>Endopterygota</taxon>
        <taxon>Hymenoptera</taxon>
        <taxon>Apocrita</taxon>
        <taxon>Aculeata</taxon>
        <taxon>Apoidea</taxon>
        <taxon>Anthophila</taxon>
        <taxon>Halictidae</taxon>
        <taxon>Rophitinae</taxon>
        <taxon>Dufourea</taxon>
    </lineage>
</organism>
<name>A0A154P7F6_DUFNO</name>
<reference evidence="1 2" key="1">
    <citation type="submission" date="2015-07" db="EMBL/GenBank/DDBJ databases">
        <title>The genome of Dufourea novaeangliae.</title>
        <authorList>
            <person name="Pan H."/>
            <person name="Kapheim K."/>
        </authorList>
    </citation>
    <scope>NUCLEOTIDE SEQUENCE [LARGE SCALE GENOMIC DNA]</scope>
    <source>
        <strain evidence="1">0120121106</strain>
        <tissue evidence="1">Whole body</tissue>
    </source>
</reference>
<dbReference type="EMBL" id="KQ434832">
    <property type="protein sequence ID" value="KZC07859.1"/>
    <property type="molecule type" value="Genomic_DNA"/>
</dbReference>